<protein>
    <recommendedName>
        <fullName evidence="1">Protein phosphatase</fullName>
        <ecNumber evidence="1">3.1.3.16</ecNumber>
    </recommendedName>
</protein>
<dbReference type="InterPro" id="IPR001932">
    <property type="entry name" value="PPM-type_phosphatase-like_dom"/>
</dbReference>
<dbReference type="GO" id="GO:0046872">
    <property type="term" value="F:metal ion binding"/>
    <property type="evidence" value="ECO:0007669"/>
    <property type="project" value="UniProtKB-UniRule"/>
</dbReference>
<evidence type="ECO:0000259" key="4">
    <source>
        <dbReference type="PROSITE" id="PS51746"/>
    </source>
</evidence>
<evidence type="ECO:0000256" key="1">
    <source>
        <dbReference type="RuleBase" id="RU366020"/>
    </source>
</evidence>
<dbReference type="EMBL" id="JALJOV010000190">
    <property type="protein sequence ID" value="KAK9866102.1"/>
    <property type="molecule type" value="Genomic_DNA"/>
</dbReference>
<sequence length="511" mass="54483">MYQDRSSPQQSEALRSLEKSVGALQDTQKQLVQREATAVAQRHTTSNEIESIGTGLRQDTVAALQNSVSSLSQRLTESLKGMQQAQQEIEEQLTKASEQRDAEADERIERLEGVVAALEGLLRAGPASREASAAEPVSAPAADINLITKPVAEEDVSEMASLRAQQQAMKAQMAAMQQAEQAMEDLVIPMPPNTSPDNAASEGPIEIVPLPEPSTPDLSREATYVAGQPSAFPGLVTAHAKATGRGRLRLDMGAAMLPHPERVSTQGEDAFFITRQGCGAMGVADGVGGWVLEDGLSAGDYARSLMRNGQKAAEGVRRPSEQAARGIMEAAQKGAGSLKGTATACVALLGPQATLHVANVGDCGLVVFRRGECIFASEAQEHEFNTPLQLGDVEELEGASTAADADTYTIELQRKDIIVMASDGILDNLWIDDMSQIVYAVLQEQGTAEEAAAAIVEVALGYRMWGLSALLLKRLNIEFGNFMSQAASHQIHVPSSNSVPSQTDFIQVHQM</sequence>
<proteinExistence type="inferred from homology"/>
<evidence type="ECO:0000256" key="2">
    <source>
        <dbReference type="SAM" id="Coils"/>
    </source>
</evidence>
<comment type="similarity">
    <text evidence="1">Belongs to the PP2C family.</text>
</comment>
<name>A0AAW1TBL4_9CHLO</name>
<keyword evidence="1" id="KW-0464">Manganese</keyword>
<keyword evidence="2" id="KW-0175">Coiled coil</keyword>
<dbReference type="EC" id="3.1.3.16" evidence="1"/>
<keyword evidence="1" id="KW-0479">Metal-binding</keyword>
<keyword evidence="6" id="KW-1185">Reference proteome</keyword>
<keyword evidence="1" id="KW-0378">Hydrolase</keyword>
<dbReference type="Gene3D" id="3.60.40.10">
    <property type="entry name" value="PPM-type phosphatase domain"/>
    <property type="match status" value="1"/>
</dbReference>
<dbReference type="PANTHER" id="PTHR12320">
    <property type="entry name" value="PROTEIN PHOSPHATASE 2C"/>
    <property type="match status" value="1"/>
</dbReference>
<evidence type="ECO:0000313" key="5">
    <source>
        <dbReference type="EMBL" id="KAK9866102.1"/>
    </source>
</evidence>
<keyword evidence="1" id="KW-0460">Magnesium</keyword>
<evidence type="ECO:0000313" key="6">
    <source>
        <dbReference type="Proteomes" id="UP001485043"/>
    </source>
</evidence>
<dbReference type="GO" id="GO:0004722">
    <property type="term" value="F:protein serine/threonine phosphatase activity"/>
    <property type="evidence" value="ECO:0007669"/>
    <property type="project" value="UniProtKB-EC"/>
</dbReference>
<dbReference type="InterPro" id="IPR036457">
    <property type="entry name" value="PPM-type-like_dom_sf"/>
</dbReference>
<keyword evidence="1" id="KW-0904">Protein phosphatase</keyword>
<feature type="compositionally biased region" description="Polar residues" evidence="3">
    <location>
        <begin position="1"/>
        <end position="13"/>
    </location>
</feature>
<dbReference type="PANTHER" id="PTHR12320:SF1">
    <property type="entry name" value="PROTEIN PHOSPHATASE PTC7 HOMOLOG"/>
    <property type="match status" value="1"/>
</dbReference>
<feature type="coiled-coil region" evidence="2">
    <location>
        <begin position="72"/>
        <end position="106"/>
    </location>
</feature>
<dbReference type="AlphaFoldDB" id="A0AAW1TBL4"/>
<dbReference type="SMART" id="SM00332">
    <property type="entry name" value="PP2Cc"/>
    <property type="match status" value="1"/>
</dbReference>
<feature type="region of interest" description="Disordered" evidence="3">
    <location>
        <begin position="35"/>
        <end position="54"/>
    </location>
</feature>
<accession>A0AAW1TBL4</accession>
<gene>
    <name evidence="5" type="ORF">WJX84_012334</name>
</gene>
<dbReference type="SMART" id="SM00331">
    <property type="entry name" value="PP2C_SIG"/>
    <property type="match status" value="1"/>
</dbReference>
<evidence type="ECO:0000256" key="3">
    <source>
        <dbReference type="SAM" id="MobiDB-lite"/>
    </source>
</evidence>
<comment type="catalytic activity">
    <reaction evidence="1">
        <text>O-phospho-L-threonyl-[protein] + H2O = L-threonyl-[protein] + phosphate</text>
        <dbReference type="Rhea" id="RHEA:47004"/>
        <dbReference type="Rhea" id="RHEA-COMP:11060"/>
        <dbReference type="Rhea" id="RHEA-COMP:11605"/>
        <dbReference type="ChEBI" id="CHEBI:15377"/>
        <dbReference type="ChEBI" id="CHEBI:30013"/>
        <dbReference type="ChEBI" id="CHEBI:43474"/>
        <dbReference type="ChEBI" id="CHEBI:61977"/>
        <dbReference type="EC" id="3.1.3.16"/>
    </reaction>
</comment>
<dbReference type="Proteomes" id="UP001485043">
    <property type="component" value="Unassembled WGS sequence"/>
</dbReference>
<feature type="domain" description="PPM-type phosphatase" evidence="4">
    <location>
        <begin position="251"/>
        <end position="474"/>
    </location>
</feature>
<dbReference type="SUPFAM" id="SSF81606">
    <property type="entry name" value="PP2C-like"/>
    <property type="match status" value="1"/>
</dbReference>
<feature type="region of interest" description="Disordered" evidence="3">
    <location>
        <begin position="1"/>
        <end position="21"/>
    </location>
</feature>
<dbReference type="PROSITE" id="PS51746">
    <property type="entry name" value="PPM_2"/>
    <property type="match status" value="1"/>
</dbReference>
<organism evidence="5 6">
    <name type="scientific">Apatococcus fuscideae</name>
    <dbReference type="NCBI Taxonomy" id="2026836"/>
    <lineage>
        <taxon>Eukaryota</taxon>
        <taxon>Viridiplantae</taxon>
        <taxon>Chlorophyta</taxon>
        <taxon>core chlorophytes</taxon>
        <taxon>Trebouxiophyceae</taxon>
        <taxon>Chlorellales</taxon>
        <taxon>Chlorellaceae</taxon>
        <taxon>Apatococcus</taxon>
    </lineage>
</organism>
<comment type="caution">
    <text evidence="5">The sequence shown here is derived from an EMBL/GenBank/DDBJ whole genome shotgun (WGS) entry which is preliminary data.</text>
</comment>
<dbReference type="InterPro" id="IPR039123">
    <property type="entry name" value="PPTC7"/>
</dbReference>
<comment type="catalytic activity">
    <reaction evidence="1">
        <text>O-phospho-L-seryl-[protein] + H2O = L-seryl-[protein] + phosphate</text>
        <dbReference type="Rhea" id="RHEA:20629"/>
        <dbReference type="Rhea" id="RHEA-COMP:9863"/>
        <dbReference type="Rhea" id="RHEA-COMP:11604"/>
        <dbReference type="ChEBI" id="CHEBI:15377"/>
        <dbReference type="ChEBI" id="CHEBI:29999"/>
        <dbReference type="ChEBI" id="CHEBI:43474"/>
        <dbReference type="ChEBI" id="CHEBI:83421"/>
        <dbReference type="EC" id="3.1.3.16"/>
    </reaction>
</comment>
<comment type="cofactor">
    <cofactor evidence="1">
        <name>Mn(2+)</name>
        <dbReference type="ChEBI" id="CHEBI:29035"/>
    </cofactor>
</comment>
<comment type="cofactor">
    <cofactor evidence="1">
        <name>Mg(2+)</name>
        <dbReference type="ChEBI" id="CHEBI:18420"/>
    </cofactor>
</comment>
<dbReference type="Pfam" id="PF07228">
    <property type="entry name" value="SpoIIE"/>
    <property type="match status" value="1"/>
</dbReference>
<reference evidence="5 6" key="1">
    <citation type="journal article" date="2024" name="Nat. Commun.">
        <title>Phylogenomics reveals the evolutionary origins of lichenization in chlorophyte algae.</title>
        <authorList>
            <person name="Puginier C."/>
            <person name="Libourel C."/>
            <person name="Otte J."/>
            <person name="Skaloud P."/>
            <person name="Haon M."/>
            <person name="Grisel S."/>
            <person name="Petersen M."/>
            <person name="Berrin J.G."/>
            <person name="Delaux P.M."/>
            <person name="Dal Grande F."/>
            <person name="Keller J."/>
        </authorList>
    </citation>
    <scope>NUCLEOTIDE SEQUENCE [LARGE SCALE GENOMIC DNA]</scope>
    <source>
        <strain evidence="5 6">SAG 2523</strain>
    </source>
</reference>